<dbReference type="Pfam" id="PF13569">
    <property type="entry name" value="DUF4132"/>
    <property type="match status" value="1"/>
</dbReference>
<name>A0ABN2LXE7_9ACTN</name>
<keyword evidence="3" id="KW-1185">Reference proteome</keyword>
<feature type="domain" description="DUF4132" evidence="1">
    <location>
        <begin position="8"/>
        <end position="192"/>
    </location>
</feature>
<dbReference type="InterPro" id="IPR025406">
    <property type="entry name" value="DUF4132"/>
</dbReference>
<organism evidence="2 3">
    <name type="scientific">Luedemannella flava</name>
    <dbReference type="NCBI Taxonomy" id="349316"/>
    <lineage>
        <taxon>Bacteria</taxon>
        <taxon>Bacillati</taxon>
        <taxon>Actinomycetota</taxon>
        <taxon>Actinomycetes</taxon>
        <taxon>Micromonosporales</taxon>
        <taxon>Micromonosporaceae</taxon>
        <taxon>Luedemannella</taxon>
    </lineage>
</organism>
<sequence>MVCRTDKGKQLKSLPKALKEDEVVVGLRQLAEWLARHETSCRAEVERWMIRSLPVPAEVLGRVWADEAWRAALADAVVVPVDEAGGWVLDDAGFLREADVTRGIGVVNLDGESVWLDAAQVAIPHPVRLADLDDLREFAAELGVAQGTTQLFREIWHKPTDPAEQSRAQSEYAGGHFAELRHLTSRATKLGYPIRGGYATCRVWENGALVTATVWVGSDDPSYETQTGDLAFTDPQGEPLPNTAVGPVAWSEGMRMAAGLYAGRVVKEESE</sequence>
<protein>
    <submittedName>
        <fullName evidence="2">DUF4132 domain-containing protein</fullName>
    </submittedName>
</protein>
<accession>A0ABN2LXE7</accession>
<evidence type="ECO:0000313" key="2">
    <source>
        <dbReference type="EMBL" id="GAA1799819.1"/>
    </source>
</evidence>
<reference evidence="2 3" key="1">
    <citation type="journal article" date="2019" name="Int. J. Syst. Evol. Microbiol.">
        <title>The Global Catalogue of Microorganisms (GCM) 10K type strain sequencing project: providing services to taxonomists for standard genome sequencing and annotation.</title>
        <authorList>
            <consortium name="The Broad Institute Genomics Platform"/>
            <consortium name="The Broad Institute Genome Sequencing Center for Infectious Disease"/>
            <person name="Wu L."/>
            <person name="Ma J."/>
        </authorList>
    </citation>
    <scope>NUCLEOTIDE SEQUENCE [LARGE SCALE GENOMIC DNA]</scope>
    <source>
        <strain evidence="2 3">JCM 13250</strain>
    </source>
</reference>
<evidence type="ECO:0000313" key="3">
    <source>
        <dbReference type="Proteomes" id="UP001500218"/>
    </source>
</evidence>
<proteinExistence type="predicted"/>
<comment type="caution">
    <text evidence="2">The sequence shown here is derived from an EMBL/GenBank/DDBJ whole genome shotgun (WGS) entry which is preliminary data.</text>
</comment>
<dbReference type="EMBL" id="BAAALT010000053">
    <property type="protein sequence ID" value="GAA1799819.1"/>
    <property type="molecule type" value="Genomic_DNA"/>
</dbReference>
<evidence type="ECO:0000259" key="1">
    <source>
        <dbReference type="Pfam" id="PF13569"/>
    </source>
</evidence>
<dbReference type="Proteomes" id="UP001500218">
    <property type="component" value="Unassembled WGS sequence"/>
</dbReference>
<gene>
    <name evidence="2" type="ORF">GCM10009682_21830</name>
</gene>